<dbReference type="SUPFAM" id="SSF52172">
    <property type="entry name" value="CheY-like"/>
    <property type="match status" value="1"/>
</dbReference>
<evidence type="ECO:0000259" key="3">
    <source>
        <dbReference type="PROSITE" id="PS50110"/>
    </source>
</evidence>
<feature type="domain" description="Response regulatory" evidence="3">
    <location>
        <begin position="14"/>
        <end position="141"/>
    </location>
</feature>
<dbReference type="InterPro" id="IPR001789">
    <property type="entry name" value="Sig_transdc_resp-reg_receiver"/>
</dbReference>
<dbReference type="Gene3D" id="3.40.50.2300">
    <property type="match status" value="1"/>
</dbReference>
<keyword evidence="1" id="KW-0238">DNA-binding</keyword>
<dbReference type="GO" id="GO:0003677">
    <property type="term" value="F:DNA binding"/>
    <property type="evidence" value="ECO:0007669"/>
    <property type="project" value="UniProtKB-KW"/>
</dbReference>
<reference evidence="4" key="2">
    <citation type="submission" date="2019-11" db="EMBL/GenBank/DDBJ databases">
        <title>Improved Assembly of Tolypothrix boutellei genome.</title>
        <authorList>
            <person name="Sarangi A.N."/>
            <person name="Mukherjee M."/>
            <person name="Ghosh S."/>
            <person name="Singh D."/>
            <person name="Das A."/>
            <person name="Kant S."/>
            <person name="Prusty A."/>
            <person name="Tripathy S."/>
        </authorList>
    </citation>
    <scope>NUCLEOTIDE SEQUENCE</scope>
    <source>
        <strain evidence="4">VB521301</strain>
    </source>
</reference>
<dbReference type="PANTHER" id="PTHR45566:SF1">
    <property type="entry name" value="HTH-TYPE TRANSCRIPTIONAL REGULATOR YHJB-RELATED"/>
    <property type="match status" value="1"/>
</dbReference>
<gene>
    <name evidence="5" type="ORF">DA73_0238335</name>
    <name evidence="4" type="ORF">DA73_0400031700</name>
</gene>
<dbReference type="PROSITE" id="PS50110">
    <property type="entry name" value="RESPONSE_REGULATORY"/>
    <property type="match status" value="1"/>
</dbReference>
<dbReference type="Gene3D" id="1.10.10.10">
    <property type="entry name" value="Winged helix-like DNA-binding domain superfamily/Winged helix DNA-binding domain"/>
    <property type="match status" value="1"/>
</dbReference>
<evidence type="ECO:0000313" key="5">
    <source>
        <dbReference type="EMBL" id="KIE07062.1"/>
    </source>
</evidence>
<reference evidence="5" key="1">
    <citation type="journal article" date="2015" name="Genome Announc.">
        <title>Draft Genome Sequence of Tolypothrix boutellei Strain VB521301.</title>
        <authorList>
            <person name="Chandrababunaidu M.M."/>
            <person name="Singh D."/>
            <person name="Sen D."/>
            <person name="Bhan S."/>
            <person name="Das S."/>
            <person name="Gupta A."/>
            <person name="Adhikary S.P."/>
            <person name="Tripathy S."/>
        </authorList>
    </citation>
    <scope>NUCLEOTIDE SEQUENCE</scope>
    <source>
        <strain evidence="5">VB521301</strain>
    </source>
</reference>
<dbReference type="InterPro" id="IPR051015">
    <property type="entry name" value="EvgA-like"/>
</dbReference>
<dbReference type="EMBL" id="JHEG04000001">
    <property type="protein sequence ID" value="KAF3889533.1"/>
    <property type="molecule type" value="Genomic_DNA"/>
</dbReference>
<dbReference type="Proteomes" id="UP000029738">
    <property type="component" value="Unassembled WGS sequence"/>
</dbReference>
<dbReference type="InterPro" id="IPR036388">
    <property type="entry name" value="WH-like_DNA-bd_sf"/>
</dbReference>
<evidence type="ECO:0000313" key="6">
    <source>
        <dbReference type="Proteomes" id="UP000029738"/>
    </source>
</evidence>
<dbReference type="Pfam" id="PF00072">
    <property type="entry name" value="Response_reg"/>
    <property type="match status" value="1"/>
</dbReference>
<evidence type="ECO:0000256" key="2">
    <source>
        <dbReference type="PROSITE-ProRule" id="PRU00169"/>
    </source>
</evidence>
<dbReference type="PANTHER" id="PTHR45566">
    <property type="entry name" value="HTH-TYPE TRANSCRIPTIONAL REGULATOR YHJB-RELATED"/>
    <property type="match status" value="1"/>
</dbReference>
<sequence>MTNDIKHPQSNQQKFLIIDDHETILEGTVPALKQNYPMAQIITAQDVQTAQTQIEYYHPTLVVIDLSLPEKPCGSATPEVGMEFLKRLIESQLAPNILVLSTNIKPLIQLKPMINAYEGGFAAMDKSLPIREMLRLLDFALRGSIYLPPELRSRSEFDRRWLRVLTLKFQEGLTDKAIAKQMQVSERTVRNYWIRLQDALGVYDDPDKELRIQIEIAARKLGLIS</sequence>
<keyword evidence="2" id="KW-0597">Phosphoprotein</keyword>
<dbReference type="EMBL" id="JHEG02000059">
    <property type="protein sequence ID" value="KIE07062.1"/>
    <property type="molecule type" value="Genomic_DNA"/>
</dbReference>
<accession>A0A0C1MXK4</accession>
<protein>
    <submittedName>
        <fullName evidence="5">Response regulator receiver protein</fullName>
    </submittedName>
    <submittedName>
        <fullName evidence="4">Response regulator transcription factor</fullName>
    </submittedName>
</protein>
<feature type="modified residue" description="4-aspartylphosphate" evidence="2">
    <location>
        <position position="65"/>
    </location>
</feature>
<dbReference type="GO" id="GO:0000160">
    <property type="term" value="P:phosphorelay signal transduction system"/>
    <property type="evidence" value="ECO:0007669"/>
    <property type="project" value="InterPro"/>
</dbReference>
<organism evidence="5">
    <name type="scientific">Tolypothrix bouteillei VB521301</name>
    <dbReference type="NCBI Taxonomy" id="1479485"/>
    <lineage>
        <taxon>Bacteria</taxon>
        <taxon>Bacillati</taxon>
        <taxon>Cyanobacteriota</taxon>
        <taxon>Cyanophyceae</taxon>
        <taxon>Nostocales</taxon>
        <taxon>Tolypothrichaceae</taxon>
        <taxon>Tolypothrix</taxon>
    </lineage>
</organism>
<name>A0A0C1MXK4_9CYAN</name>
<dbReference type="AlphaFoldDB" id="A0A0C1MXK4"/>
<dbReference type="STRING" id="1479485.DA73_0238335"/>
<dbReference type="SUPFAM" id="SSF46894">
    <property type="entry name" value="C-terminal effector domain of the bipartite response regulators"/>
    <property type="match status" value="1"/>
</dbReference>
<proteinExistence type="predicted"/>
<dbReference type="InterPro" id="IPR016032">
    <property type="entry name" value="Sig_transdc_resp-reg_C-effctor"/>
</dbReference>
<comment type="caution">
    <text evidence="5">The sequence shown here is derived from an EMBL/GenBank/DDBJ whole genome shotgun (WGS) entry which is preliminary data.</text>
</comment>
<dbReference type="OrthoDB" id="495017at2"/>
<dbReference type="GO" id="GO:0006355">
    <property type="term" value="P:regulation of DNA-templated transcription"/>
    <property type="evidence" value="ECO:0007669"/>
    <property type="project" value="InterPro"/>
</dbReference>
<keyword evidence="6" id="KW-1185">Reference proteome</keyword>
<dbReference type="InterPro" id="IPR011006">
    <property type="entry name" value="CheY-like_superfamily"/>
</dbReference>
<evidence type="ECO:0000256" key="1">
    <source>
        <dbReference type="ARBA" id="ARBA00023125"/>
    </source>
</evidence>
<evidence type="ECO:0000313" key="4">
    <source>
        <dbReference type="EMBL" id="KAF3889533.1"/>
    </source>
</evidence>
<dbReference type="RefSeq" id="WP_038074376.1">
    <property type="nucleotide sequence ID" value="NZ_JHEG04000001.1"/>
</dbReference>